<evidence type="ECO:0000256" key="1">
    <source>
        <dbReference type="ARBA" id="ARBA00006962"/>
    </source>
</evidence>
<evidence type="ECO:0000256" key="5">
    <source>
        <dbReference type="SAM" id="MobiDB-lite"/>
    </source>
</evidence>
<feature type="domain" description="Erythromycin biosynthesis protein CIII-like N-terminal" evidence="7">
    <location>
        <begin position="22"/>
        <end position="254"/>
    </location>
</feature>
<dbReference type="CDD" id="cd03784">
    <property type="entry name" value="GT1_Gtf-like"/>
    <property type="match status" value="1"/>
</dbReference>
<dbReference type="GO" id="GO:0016758">
    <property type="term" value="F:hexosyltransferase activity"/>
    <property type="evidence" value="ECO:0007669"/>
    <property type="project" value="UniProtKB-ARBA"/>
</dbReference>
<evidence type="ECO:0000256" key="4">
    <source>
        <dbReference type="ARBA" id="ARBA00023194"/>
    </source>
</evidence>
<protein>
    <submittedName>
        <fullName evidence="8">Activator-dependent family glycosyltransferase</fullName>
    </submittedName>
</protein>
<dbReference type="SUPFAM" id="SSF53756">
    <property type="entry name" value="UDP-Glycosyltransferase/glycogen phosphorylase"/>
    <property type="match status" value="1"/>
</dbReference>
<dbReference type="PANTHER" id="PTHR48050">
    <property type="entry name" value="STEROL 3-BETA-GLUCOSYLTRANSFERASE"/>
    <property type="match status" value="1"/>
</dbReference>
<dbReference type="EMBL" id="QVIG01000001">
    <property type="protein sequence ID" value="RGD57283.1"/>
    <property type="molecule type" value="Genomic_DNA"/>
</dbReference>
<dbReference type="RefSeq" id="WP_117486091.1">
    <property type="nucleotide sequence ID" value="NZ_QVIG01000001.1"/>
</dbReference>
<accession>A0A372ZN59</accession>
<dbReference type="PANTHER" id="PTHR48050:SF13">
    <property type="entry name" value="STEROL 3-BETA-GLUCOSYLTRANSFERASE UGT80A2"/>
    <property type="match status" value="1"/>
</dbReference>
<feature type="domain" description="Erythromycin biosynthesis protein CIII-like C-terminal" evidence="6">
    <location>
        <begin position="271"/>
        <end position="420"/>
    </location>
</feature>
<dbReference type="Gene3D" id="3.40.50.2000">
    <property type="entry name" value="Glycogen Phosphorylase B"/>
    <property type="match status" value="2"/>
</dbReference>
<comment type="similarity">
    <text evidence="1">Belongs to the glycosyltransferase 28 family.</text>
</comment>
<sequence length="429" mass="46592">MRVLFVTAPFRSHLYVQTPLAWALRTAGHEVRVACSPRLTEDVVRTGLTPVPIGEEVDLGDLMARSEPERAPAAPAGGRKSHQSDYPLGDPTAELASNAAGWRTLFNPDSSFDDLVAFAELWRPDLVVSDTFVLSGAPAARRVGAAHARMLFGADGLGQLRTACRAQWRAQGSDWDGVDPLREWLEPVFGRFGVEFDEEAVLGQWTVFPMPTWVWRPAGIPYVPMRHVPFNGPSATPSWVYRRPERRRVCFTLGLAHREGRGHGVSASPREVFDAIADLDVEVVATLAPGQLPPGLRVPDNVRVVDFVPLNDLLPTCAAVIHSGGAGAFAAAVEHAVPQLIVPNVYWSEKWWGPVAMASGLEEQGAGRYVADADGLTGELLRSELRRVLEDPAFREGAARVSAQSAALPSPHDLVPVLEGLTAKHRYPA</sequence>
<name>A0A372ZN59_9ACTN</name>
<dbReference type="Proteomes" id="UP000263377">
    <property type="component" value="Unassembled WGS sequence"/>
</dbReference>
<evidence type="ECO:0000259" key="7">
    <source>
        <dbReference type="Pfam" id="PF21036"/>
    </source>
</evidence>
<evidence type="ECO:0000313" key="8">
    <source>
        <dbReference type="EMBL" id="RGD57283.1"/>
    </source>
</evidence>
<keyword evidence="3 8" id="KW-0808">Transferase</keyword>
<dbReference type="Pfam" id="PF06722">
    <property type="entry name" value="EryCIII-like_C"/>
    <property type="match status" value="1"/>
</dbReference>
<dbReference type="Pfam" id="PF21036">
    <property type="entry name" value="EryCIII-like_N"/>
    <property type="match status" value="1"/>
</dbReference>
<evidence type="ECO:0000313" key="9">
    <source>
        <dbReference type="Proteomes" id="UP000263377"/>
    </source>
</evidence>
<organism evidence="8 9">
    <name type="scientific">Kitasatospora xanthocidica</name>
    <dbReference type="NCBI Taxonomy" id="83382"/>
    <lineage>
        <taxon>Bacteria</taxon>
        <taxon>Bacillati</taxon>
        <taxon>Actinomycetota</taxon>
        <taxon>Actinomycetes</taxon>
        <taxon>Kitasatosporales</taxon>
        <taxon>Streptomycetaceae</taxon>
        <taxon>Kitasatospora</taxon>
    </lineage>
</organism>
<reference evidence="8 9" key="1">
    <citation type="submission" date="2018-08" db="EMBL/GenBank/DDBJ databases">
        <title>Diversity &amp; Physiological Properties of Lignin-Decomposing Actinobacteria from Soil.</title>
        <authorList>
            <person name="Roh S.G."/>
            <person name="Kim S.B."/>
        </authorList>
    </citation>
    <scope>NUCLEOTIDE SEQUENCE [LARGE SCALE GENOMIC DNA]</scope>
    <source>
        <strain evidence="8 9">MMS17-GH009</strain>
    </source>
</reference>
<gene>
    <name evidence="8" type="ORF">DR950_05275</name>
</gene>
<feature type="region of interest" description="Disordered" evidence="5">
    <location>
        <begin position="68"/>
        <end position="90"/>
    </location>
</feature>
<dbReference type="InterPro" id="IPR048284">
    <property type="entry name" value="EryCIII-like_N"/>
</dbReference>
<keyword evidence="9" id="KW-1185">Reference proteome</keyword>
<proteinExistence type="inferred from homology"/>
<evidence type="ECO:0000256" key="3">
    <source>
        <dbReference type="ARBA" id="ARBA00022679"/>
    </source>
</evidence>
<dbReference type="GO" id="GO:0017000">
    <property type="term" value="P:antibiotic biosynthetic process"/>
    <property type="evidence" value="ECO:0007669"/>
    <property type="project" value="UniProtKB-KW"/>
</dbReference>
<dbReference type="InterPro" id="IPR002213">
    <property type="entry name" value="UDP_glucos_trans"/>
</dbReference>
<dbReference type="AlphaFoldDB" id="A0A372ZN59"/>
<keyword evidence="2" id="KW-0328">Glycosyltransferase</keyword>
<evidence type="ECO:0000256" key="2">
    <source>
        <dbReference type="ARBA" id="ARBA00022676"/>
    </source>
</evidence>
<dbReference type="NCBIfam" id="TIGR04516">
    <property type="entry name" value="glycosyl_450act"/>
    <property type="match status" value="1"/>
</dbReference>
<evidence type="ECO:0000259" key="6">
    <source>
        <dbReference type="Pfam" id="PF06722"/>
    </source>
</evidence>
<keyword evidence="4" id="KW-0045">Antibiotic biosynthesis</keyword>
<dbReference type="InterPro" id="IPR050426">
    <property type="entry name" value="Glycosyltransferase_28"/>
</dbReference>
<dbReference type="InterPro" id="IPR010610">
    <property type="entry name" value="EryCIII-like_C"/>
</dbReference>
<dbReference type="GO" id="GO:0008194">
    <property type="term" value="F:UDP-glycosyltransferase activity"/>
    <property type="evidence" value="ECO:0007669"/>
    <property type="project" value="InterPro"/>
</dbReference>
<dbReference type="InterPro" id="IPR030953">
    <property type="entry name" value="Glycosyl_450act"/>
</dbReference>
<comment type="caution">
    <text evidence="8">The sequence shown here is derived from an EMBL/GenBank/DDBJ whole genome shotgun (WGS) entry which is preliminary data.</text>
</comment>